<feature type="region of interest" description="Disordered" evidence="1">
    <location>
        <begin position="181"/>
        <end position="238"/>
    </location>
</feature>
<evidence type="ECO:0000256" key="1">
    <source>
        <dbReference type="SAM" id="MobiDB-lite"/>
    </source>
</evidence>
<feature type="compositionally biased region" description="Polar residues" evidence="1">
    <location>
        <begin position="193"/>
        <end position="219"/>
    </location>
</feature>
<evidence type="ECO:0000313" key="4">
    <source>
        <dbReference type="Proteomes" id="UP000283383"/>
    </source>
</evidence>
<accession>A0A420IRU8</accession>
<comment type="caution">
    <text evidence="3">The sequence shown here is derived from an EMBL/GenBank/DDBJ whole genome shotgun (WGS) entry which is preliminary data.</text>
</comment>
<proteinExistence type="predicted"/>
<organism evidence="3 4">
    <name type="scientific">Golovinomyces cichoracearum</name>
    <dbReference type="NCBI Taxonomy" id="62708"/>
    <lineage>
        <taxon>Eukaryota</taxon>
        <taxon>Fungi</taxon>
        <taxon>Dikarya</taxon>
        <taxon>Ascomycota</taxon>
        <taxon>Pezizomycotina</taxon>
        <taxon>Leotiomycetes</taxon>
        <taxon>Erysiphales</taxon>
        <taxon>Erysiphaceae</taxon>
        <taxon>Golovinomyces</taxon>
    </lineage>
</organism>
<reference evidence="3 4" key="1">
    <citation type="journal article" date="2018" name="BMC Genomics">
        <title>Comparative genome analyses reveal sequence features reflecting distinct modes of host-adaptation between dicot and monocot powdery mildew.</title>
        <authorList>
            <person name="Wu Y."/>
            <person name="Ma X."/>
            <person name="Pan Z."/>
            <person name="Kale S.D."/>
            <person name="Song Y."/>
            <person name="King H."/>
            <person name="Zhang Q."/>
            <person name="Presley C."/>
            <person name="Deng X."/>
            <person name="Wei C.I."/>
            <person name="Xiao S."/>
        </authorList>
    </citation>
    <scope>NUCLEOTIDE SEQUENCE [LARGE SCALE GENOMIC DNA]</scope>
    <source>
        <strain evidence="3">UMSG3</strain>
    </source>
</reference>
<protein>
    <submittedName>
        <fullName evidence="3">Uncharacterized protein</fullName>
    </submittedName>
</protein>
<gene>
    <name evidence="3" type="ORF">GcM3_073014</name>
</gene>
<dbReference type="AlphaFoldDB" id="A0A420IRU8"/>
<evidence type="ECO:0000256" key="2">
    <source>
        <dbReference type="SAM" id="SignalP"/>
    </source>
</evidence>
<name>A0A420IRU8_9PEZI</name>
<keyword evidence="4" id="KW-1185">Reference proteome</keyword>
<evidence type="ECO:0000313" key="3">
    <source>
        <dbReference type="EMBL" id="RKF77256.1"/>
    </source>
</evidence>
<sequence>MFVQLMSSATLFSFAVATMSSSAYQQPTVLVTKNITMATAHTTKYATVTSCSASAASCPTGQAFSSIPFIIKPEMNKTTGHRVPMGSLINNTNFPSTTLRDASMTRFPLAPHTIVPVSSSNSLHVNASTMPRVFSSALVTHKSQTIEPAFSQTNRTASTTKYSTIDSCDSSSGGCPTNRVASTAVTESPKKPTYSTESLAPTANTATAPQGTALATRTVSAKKPENSDANKNDHVTAAGRKIQRSTTLMVAGAILAALF</sequence>
<keyword evidence="2" id="KW-0732">Signal</keyword>
<feature type="compositionally biased region" description="Basic and acidic residues" evidence="1">
    <location>
        <begin position="222"/>
        <end position="234"/>
    </location>
</feature>
<feature type="chain" id="PRO_5019216873" evidence="2">
    <location>
        <begin position="18"/>
        <end position="259"/>
    </location>
</feature>
<dbReference type="EMBL" id="MCBQ01007350">
    <property type="protein sequence ID" value="RKF77256.1"/>
    <property type="molecule type" value="Genomic_DNA"/>
</dbReference>
<feature type="signal peptide" evidence="2">
    <location>
        <begin position="1"/>
        <end position="17"/>
    </location>
</feature>
<dbReference type="Proteomes" id="UP000283383">
    <property type="component" value="Unassembled WGS sequence"/>
</dbReference>